<evidence type="ECO:0000256" key="7">
    <source>
        <dbReference type="ARBA" id="ARBA00023315"/>
    </source>
</evidence>
<comment type="subunit">
    <text evidence="11">This enzyme consists of two polypeptide chains, which are synthesized in precursor form from a single polypeptide.</text>
</comment>
<sequence>MMNRKTHGAIAAGHPKTAQAGQIMFELGGNAFDGAIAAMLASFVVESTLTSPAGGGFLLAHTQDKKSMLFDFFCQTPRLKKSIEEIDFYPVSLNFGGAIQMFHIGRGSVAIPGSLMGLFEVHQKLGKLPFSVVIEPAINYARHGYEITPYNRVTFEILEPILRASHESQKLYLSNDKLLSIGERGYLKDFANVLEELAKKGIQEFYQGDIAQQMLQDMKEGGYLIKEDLVNYRVIKRKPLKINYRGYELLTNPPPSSGGILINYALKLLETVDVNCFNFGSNKHLQLLATVMALTNDARKINYDNYVYEENIIEQFLSHKNLLDSQNNLQKVINKWGSTTHISVIDEDGNAASVTNSNGEGSSYVIPNTGIMLNNMLGEADLNPLGFHRWRCDCRISSMMSPTLILKDGKPEIVLGSGGSNRIRTALLQVISNLLDFDFSLEEAINQPRVHWENNLFNVEPREQLETLENLKLPPETETILWQELSMFFGGVHGVRFKDDHSLEATGDIRRAGVGIVC</sequence>
<dbReference type="STRING" id="43989.cce_1522"/>
<gene>
    <name evidence="12" type="primary">ggt2</name>
    <name evidence="12" type="ordered locus">cce_1522</name>
</gene>
<keyword evidence="11" id="KW-0317">Glutathione biosynthesis</keyword>
<evidence type="ECO:0000256" key="3">
    <source>
        <dbReference type="ARBA" id="ARBA00009381"/>
    </source>
</evidence>
<reference evidence="12 13" key="1">
    <citation type="journal article" date="2008" name="Proc. Natl. Acad. Sci. U.S.A.">
        <title>The genome of Cyanothece 51142, a unicellular diazotrophic cyanobacterium important in the marine nitrogen cycle.</title>
        <authorList>
            <person name="Welsh E.A."/>
            <person name="Liberton M."/>
            <person name="Stoeckel J."/>
            <person name="Loh T."/>
            <person name="Elvitigala T."/>
            <person name="Wang C."/>
            <person name="Wollam A."/>
            <person name="Fulton R.S."/>
            <person name="Clifton S.W."/>
            <person name="Jacobs J.M."/>
            <person name="Aurora R."/>
            <person name="Ghosh B.K."/>
            <person name="Sherman L.A."/>
            <person name="Smith R.D."/>
            <person name="Wilson R.K."/>
            <person name="Pakrasi H.B."/>
        </authorList>
    </citation>
    <scope>NUCLEOTIDE SEQUENCE [LARGE SCALE GENOMIC DNA]</scope>
    <source>
        <strain evidence="13">ATCC 51142 / BH68</strain>
    </source>
</reference>
<dbReference type="GO" id="GO:0036374">
    <property type="term" value="F:glutathione hydrolase activity"/>
    <property type="evidence" value="ECO:0007669"/>
    <property type="project" value="UniProtKB-UniRule"/>
</dbReference>
<dbReference type="Proteomes" id="UP000001203">
    <property type="component" value="Chromosome circular"/>
</dbReference>
<name>B1WXC8_CROS5</name>
<evidence type="ECO:0000256" key="6">
    <source>
        <dbReference type="ARBA" id="ARBA00023145"/>
    </source>
</evidence>
<dbReference type="HOGENOM" id="CLU_014813_0_3_3"/>
<dbReference type="KEGG" id="cyt:cce_1522"/>
<dbReference type="Pfam" id="PF01019">
    <property type="entry name" value="G_glu_transpept"/>
    <property type="match status" value="1"/>
</dbReference>
<dbReference type="Gene3D" id="3.60.20.40">
    <property type="match status" value="1"/>
</dbReference>
<dbReference type="GO" id="GO:0006750">
    <property type="term" value="P:glutathione biosynthetic process"/>
    <property type="evidence" value="ECO:0007669"/>
    <property type="project" value="UniProtKB-KW"/>
</dbReference>
<dbReference type="InterPro" id="IPR043137">
    <property type="entry name" value="GGT_ssub_C"/>
</dbReference>
<evidence type="ECO:0000256" key="4">
    <source>
        <dbReference type="ARBA" id="ARBA00022679"/>
    </source>
</evidence>
<feature type="active site" description="Nucleophile" evidence="9">
    <location>
        <position position="339"/>
    </location>
</feature>
<organism evidence="12 13">
    <name type="scientific">Crocosphaera subtropica (strain ATCC 51142 / BH68)</name>
    <name type="common">Cyanothece sp. (strain ATCC 51142)</name>
    <dbReference type="NCBI Taxonomy" id="43989"/>
    <lineage>
        <taxon>Bacteria</taxon>
        <taxon>Bacillati</taxon>
        <taxon>Cyanobacteriota</taxon>
        <taxon>Cyanophyceae</taxon>
        <taxon>Oscillatoriophycideae</taxon>
        <taxon>Chroococcales</taxon>
        <taxon>Aphanothecaceae</taxon>
        <taxon>Crocosphaera</taxon>
        <taxon>Crocosphaera subtropica</taxon>
    </lineage>
</organism>
<comment type="catalytic activity">
    <reaction evidence="1 11">
        <text>an S-substituted glutathione + H2O = an S-substituted L-cysteinylglycine + L-glutamate</text>
        <dbReference type="Rhea" id="RHEA:59468"/>
        <dbReference type="ChEBI" id="CHEBI:15377"/>
        <dbReference type="ChEBI" id="CHEBI:29985"/>
        <dbReference type="ChEBI" id="CHEBI:90779"/>
        <dbReference type="ChEBI" id="CHEBI:143103"/>
        <dbReference type="EC" id="3.4.19.13"/>
    </reaction>
</comment>
<dbReference type="InterPro" id="IPR000101">
    <property type="entry name" value="GGT_peptidase"/>
</dbReference>
<comment type="catalytic activity">
    <reaction evidence="2 11">
        <text>glutathione + H2O = L-cysteinylglycine + L-glutamate</text>
        <dbReference type="Rhea" id="RHEA:28807"/>
        <dbReference type="ChEBI" id="CHEBI:15377"/>
        <dbReference type="ChEBI" id="CHEBI:29985"/>
        <dbReference type="ChEBI" id="CHEBI:57925"/>
        <dbReference type="ChEBI" id="CHEBI:61694"/>
        <dbReference type="EC" id="3.4.19.13"/>
    </reaction>
</comment>
<keyword evidence="13" id="KW-1185">Reference proteome</keyword>
<dbReference type="MEROPS" id="T03.013"/>
<evidence type="ECO:0000256" key="8">
    <source>
        <dbReference type="ARBA" id="ARBA00047417"/>
    </source>
</evidence>
<dbReference type="EC" id="3.4.19.13" evidence="11"/>
<comment type="PTM">
    <text evidence="11">Cleaved by autocatalysis into a large and a small subunit.</text>
</comment>
<evidence type="ECO:0000256" key="1">
    <source>
        <dbReference type="ARBA" id="ARBA00001049"/>
    </source>
</evidence>
<evidence type="ECO:0000256" key="11">
    <source>
        <dbReference type="RuleBase" id="RU368036"/>
    </source>
</evidence>
<dbReference type="UniPathway" id="UPA00204"/>
<dbReference type="InterPro" id="IPR051792">
    <property type="entry name" value="GGT_bact"/>
</dbReference>
<dbReference type="InterPro" id="IPR043138">
    <property type="entry name" value="GGT_lsub"/>
</dbReference>
<dbReference type="EC" id="2.3.2.2" evidence="11"/>
<accession>B1WXC8</accession>
<keyword evidence="6 11" id="KW-0865">Zymogen</keyword>
<dbReference type="Gene3D" id="1.10.246.130">
    <property type="match status" value="1"/>
</dbReference>
<dbReference type="PANTHER" id="PTHR43199:SF1">
    <property type="entry name" value="GLUTATHIONE HYDROLASE PROENZYME"/>
    <property type="match status" value="1"/>
</dbReference>
<evidence type="ECO:0000313" key="12">
    <source>
        <dbReference type="EMBL" id="ACB50872.1"/>
    </source>
</evidence>
<dbReference type="NCBIfam" id="TIGR00066">
    <property type="entry name" value="g_glut_trans"/>
    <property type="match status" value="1"/>
</dbReference>
<keyword evidence="5 11" id="KW-0378">Hydrolase</keyword>
<dbReference type="EMBL" id="CP000806">
    <property type="protein sequence ID" value="ACB50872.1"/>
    <property type="molecule type" value="Genomic_DNA"/>
</dbReference>
<dbReference type="eggNOG" id="COG0405">
    <property type="taxonomic scope" value="Bacteria"/>
</dbReference>
<evidence type="ECO:0000256" key="5">
    <source>
        <dbReference type="ARBA" id="ARBA00022801"/>
    </source>
</evidence>
<keyword evidence="7 11" id="KW-0012">Acyltransferase</keyword>
<protein>
    <recommendedName>
        <fullName evidence="11">Glutathione hydrolase proenzyme</fullName>
        <ecNumber evidence="11">2.3.2.2</ecNumber>
        <ecNumber evidence="11">3.4.19.13</ecNumber>
    </recommendedName>
    <component>
        <recommendedName>
            <fullName evidence="11">Glutathione hydrolase large chain</fullName>
        </recommendedName>
    </component>
    <component>
        <recommendedName>
            <fullName evidence="11">Glutathione hydrolase small chain</fullName>
        </recommendedName>
    </component>
</protein>
<evidence type="ECO:0000313" key="13">
    <source>
        <dbReference type="Proteomes" id="UP000001203"/>
    </source>
</evidence>
<dbReference type="AlphaFoldDB" id="B1WXC8"/>
<dbReference type="PANTHER" id="PTHR43199">
    <property type="entry name" value="GLUTATHIONE HYDROLASE"/>
    <property type="match status" value="1"/>
</dbReference>
<dbReference type="PRINTS" id="PR01210">
    <property type="entry name" value="GGTRANSPTASE"/>
</dbReference>
<feature type="binding site" evidence="10">
    <location>
        <position position="420"/>
    </location>
    <ligand>
        <name>L-glutamate</name>
        <dbReference type="ChEBI" id="CHEBI:29985"/>
    </ligand>
</feature>
<evidence type="ECO:0000256" key="10">
    <source>
        <dbReference type="PIRSR" id="PIRSR600101-2"/>
    </source>
</evidence>
<comment type="catalytic activity">
    <reaction evidence="8 11">
        <text>an N-terminal (5-L-glutamyl)-[peptide] + an alpha-amino acid = 5-L-glutamyl amino acid + an N-terminal L-alpha-aminoacyl-[peptide]</text>
        <dbReference type="Rhea" id="RHEA:23904"/>
        <dbReference type="Rhea" id="RHEA-COMP:9780"/>
        <dbReference type="Rhea" id="RHEA-COMP:9795"/>
        <dbReference type="ChEBI" id="CHEBI:77644"/>
        <dbReference type="ChEBI" id="CHEBI:78597"/>
        <dbReference type="ChEBI" id="CHEBI:78599"/>
        <dbReference type="ChEBI" id="CHEBI:78608"/>
        <dbReference type="EC" id="2.3.2.2"/>
    </reaction>
</comment>
<comment type="pathway">
    <text evidence="11">Sulfur metabolism; glutathione metabolism.</text>
</comment>
<dbReference type="GO" id="GO:0006751">
    <property type="term" value="P:glutathione catabolic process"/>
    <property type="evidence" value="ECO:0007669"/>
    <property type="project" value="UniProtKB-UniRule"/>
</dbReference>
<feature type="binding site" evidence="10">
    <location>
        <position position="379"/>
    </location>
    <ligand>
        <name>L-glutamate</name>
        <dbReference type="ChEBI" id="CHEBI:29985"/>
    </ligand>
</feature>
<dbReference type="SUPFAM" id="SSF56235">
    <property type="entry name" value="N-terminal nucleophile aminohydrolases (Ntn hydrolases)"/>
    <property type="match status" value="1"/>
</dbReference>
<dbReference type="GO" id="GO:0103068">
    <property type="term" value="F:leukotriene C4 gamma-glutamyl transferase activity"/>
    <property type="evidence" value="ECO:0007669"/>
    <property type="project" value="UniProtKB-EC"/>
</dbReference>
<dbReference type="InterPro" id="IPR029055">
    <property type="entry name" value="Ntn_hydrolases_N"/>
</dbReference>
<keyword evidence="4 11" id="KW-0808">Transferase</keyword>
<proteinExistence type="inferred from homology"/>
<comment type="similarity">
    <text evidence="3 11">Belongs to the gamma-glutamyltransferase family.</text>
</comment>
<evidence type="ECO:0000256" key="2">
    <source>
        <dbReference type="ARBA" id="ARBA00001089"/>
    </source>
</evidence>
<evidence type="ECO:0000256" key="9">
    <source>
        <dbReference type="PIRSR" id="PIRSR600101-1"/>
    </source>
</evidence>